<evidence type="ECO:0000313" key="2">
    <source>
        <dbReference type="Proteomes" id="UP001141253"/>
    </source>
</evidence>
<dbReference type="EMBL" id="JAPFFI010000014">
    <property type="protein sequence ID" value="KAJ6366180.1"/>
    <property type="molecule type" value="Genomic_DNA"/>
</dbReference>
<sequence length="68" mass="7802">MTIKKLKSMAIYKATRLMEAIEDPESQENQPQILFIESPLTSTPLTNHIIIAESVFHFIFQIIQAVSR</sequence>
<gene>
    <name evidence="1" type="ORF">OIU77_002706</name>
</gene>
<accession>A0ABQ9AX46</accession>
<proteinExistence type="predicted"/>
<comment type="caution">
    <text evidence="1">The sequence shown here is derived from an EMBL/GenBank/DDBJ whole genome shotgun (WGS) entry which is preliminary data.</text>
</comment>
<name>A0ABQ9AX46_9ROSI</name>
<reference evidence="1" key="1">
    <citation type="submission" date="2022-10" db="EMBL/GenBank/DDBJ databases">
        <authorList>
            <person name="Hyden B.L."/>
            <person name="Feng K."/>
            <person name="Yates T."/>
            <person name="Jawdy S."/>
            <person name="Smart L.B."/>
            <person name="Muchero W."/>
        </authorList>
    </citation>
    <scope>NUCLEOTIDE SEQUENCE</scope>
    <source>
        <tissue evidence="1">Shoot tip</tissue>
    </source>
</reference>
<keyword evidence="2" id="KW-1185">Reference proteome</keyword>
<reference evidence="1" key="2">
    <citation type="journal article" date="2023" name="Int. J. Mol. Sci.">
        <title>De Novo Assembly and Annotation of 11 Diverse Shrub Willow (Salix) Genomes Reveals Novel Gene Organization in Sex-Linked Regions.</title>
        <authorList>
            <person name="Hyden B."/>
            <person name="Feng K."/>
            <person name="Yates T.B."/>
            <person name="Jawdy S."/>
            <person name="Cereghino C."/>
            <person name="Smart L.B."/>
            <person name="Muchero W."/>
        </authorList>
    </citation>
    <scope>NUCLEOTIDE SEQUENCE</scope>
    <source>
        <tissue evidence="1">Shoot tip</tissue>
    </source>
</reference>
<protein>
    <submittedName>
        <fullName evidence="1">Uncharacterized protein</fullName>
    </submittedName>
</protein>
<organism evidence="1 2">
    <name type="scientific">Salix suchowensis</name>
    <dbReference type="NCBI Taxonomy" id="1278906"/>
    <lineage>
        <taxon>Eukaryota</taxon>
        <taxon>Viridiplantae</taxon>
        <taxon>Streptophyta</taxon>
        <taxon>Embryophyta</taxon>
        <taxon>Tracheophyta</taxon>
        <taxon>Spermatophyta</taxon>
        <taxon>Magnoliopsida</taxon>
        <taxon>eudicotyledons</taxon>
        <taxon>Gunneridae</taxon>
        <taxon>Pentapetalae</taxon>
        <taxon>rosids</taxon>
        <taxon>fabids</taxon>
        <taxon>Malpighiales</taxon>
        <taxon>Salicaceae</taxon>
        <taxon>Saliceae</taxon>
        <taxon>Salix</taxon>
    </lineage>
</organism>
<evidence type="ECO:0000313" key="1">
    <source>
        <dbReference type="EMBL" id="KAJ6366180.1"/>
    </source>
</evidence>
<dbReference type="Proteomes" id="UP001141253">
    <property type="component" value="Chromosome 7"/>
</dbReference>